<gene>
    <name evidence="2" type="ORF">P153DRAFT_360923</name>
</gene>
<evidence type="ECO:0000313" key="3">
    <source>
        <dbReference type="Proteomes" id="UP000799771"/>
    </source>
</evidence>
<reference evidence="2" key="1">
    <citation type="journal article" date="2020" name="Stud. Mycol.">
        <title>101 Dothideomycetes genomes: a test case for predicting lifestyles and emergence of pathogens.</title>
        <authorList>
            <person name="Haridas S."/>
            <person name="Albert R."/>
            <person name="Binder M."/>
            <person name="Bloem J."/>
            <person name="Labutti K."/>
            <person name="Salamov A."/>
            <person name="Andreopoulos B."/>
            <person name="Baker S."/>
            <person name="Barry K."/>
            <person name="Bills G."/>
            <person name="Bluhm B."/>
            <person name="Cannon C."/>
            <person name="Castanera R."/>
            <person name="Culley D."/>
            <person name="Daum C."/>
            <person name="Ezra D."/>
            <person name="Gonzalez J."/>
            <person name="Henrissat B."/>
            <person name="Kuo A."/>
            <person name="Liang C."/>
            <person name="Lipzen A."/>
            <person name="Lutzoni F."/>
            <person name="Magnuson J."/>
            <person name="Mondo S."/>
            <person name="Nolan M."/>
            <person name="Ohm R."/>
            <person name="Pangilinan J."/>
            <person name="Park H.-J."/>
            <person name="Ramirez L."/>
            <person name="Alfaro M."/>
            <person name="Sun H."/>
            <person name="Tritt A."/>
            <person name="Yoshinaga Y."/>
            <person name="Zwiers L.-H."/>
            <person name="Turgeon B."/>
            <person name="Goodwin S."/>
            <person name="Spatafora J."/>
            <person name="Crous P."/>
            <person name="Grigoriev I."/>
        </authorList>
    </citation>
    <scope>NUCLEOTIDE SEQUENCE</scope>
    <source>
        <strain evidence="2">CBS 119687</strain>
    </source>
</reference>
<dbReference type="OrthoDB" id="3808149at2759"/>
<proteinExistence type="predicted"/>
<organism evidence="2 3">
    <name type="scientific">Dothidotthia symphoricarpi CBS 119687</name>
    <dbReference type="NCBI Taxonomy" id="1392245"/>
    <lineage>
        <taxon>Eukaryota</taxon>
        <taxon>Fungi</taxon>
        <taxon>Dikarya</taxon>
        <taxon>Ascomycota</taxon>
        <taxon>Pezizomycotina</taxon>
        <taxon>Dothideomycetes</taxon>
        <taxon>Pleosporomycetidae</taxon>
        <taxon>Pleosporales</taxon>
        <taxon>Dothidotthiaceae</taxon>
        <taxon>Dothidotthia</taxon>
    </lineage>
</organism>
<accession>A0A6A5ZYT4</accession>
<evidence type="ECO:0000256" key="1">
    <source>
        <dbReference type="SAM" id="MobiDB-lite"/>
    </source>
</evidence>
<protein>
    <submittedName>
        <fullName evidence="2">Uncharacterized protein</fullName>
    </submittedName>
</protein>
<dbReference type="EMBL" id="ML977518">
    <property type="protein sequence ID" value="KAF2124740.1"/>
    <property type="molecule type" value="Genomic_DNA"/>
</dbReference>
<evidence type="ECO:0000313" key="2">
    <source>
        <dbReference type="EMBL" id="KAF2124740.1"/>
    </source>
</evidence>
<sequence length="178" mass="20137">MTTHDSSMKPITSPLGPPSNTTAISNSTPANHATRHAHLVYVGRDLGRPLKLYIYLHQKMTSTHICDSYYPQLTTGITRRGRAVRSPEFMLEELGWFSNPVDFVPICKSQPVQEAPSSQPDQDVTFNAWKLALLNDLEQNYGHLWSRNEDNVLFWPPRDSSKVLCHACGDFARWVQGL</sequence>
<dbReference type="Proteomes" id="UP000799771">
    <property type="component" value="Unassembled WGS sequence"/>
</dbReference>
<feature type="region of interest" description="Disordered" evidence="1">
    <location>
        <begin position="1"/>
        <end position="30"/>
    </location>
</feature>
<feature type="compositionally biased region" description="Polar residues" evidence="1">
    <location>
        <begin position="18"/>
        <end position="30"/>
    </location>
</feature>
<name>A0A6A5ZYT4_9PLEO</name>
<dbReference type="RefSeq" id="XP_033519133.1">
    <property type="nucleotide sequence ID" value="XM_033666946.1"/>
</dbReference>
<dbReference type="AlphaFoldDB" id="A0A6A5ZYT4"/>
<dbReference type="GeneID" id="54407378"/>
<keyword evidence="3" id="KW-1185">Reference proteome</keyword>